<protein>
    <submittedName>
        <fullName evidence="1">Uncharacterized protein</fullName>
    </submittedName>
</protein>
<dbReference type="Gene3D" id="3.30.1370.70">
    <property type="entry name" value="Scaffold protein Nfu/NifU, N-terminal domain"/>
    <property type="match status" value="1"/>
</dbReference>
<accession>A0A382XAG3</accession>
<evidence type="ECO:0000313" key="1">
    <source>
        <dbReference type="EMBL" id="SVD67328.1"/>
    </source>
</evidence>
<gene>
    <name evidence="1" type="ORF">METZ01_LOCUS420182</name>
</gene>
<proteinExistence type="predicted"/>
<organism evidence="1">
    <name type="scientific">marine metagenome</name>
    <dbReference type="NCBI Taxonomy" id="408172"/>
    <lineage>
        <taxon>unclassified sequences</taxon>
        <taxon>metagenomes</taxon>
        <taxon>ecological metagenomes</taxon>
    </lineage>
</organism>
<dbReference type="EMBL" id="UINC01165753">
    <property type="protein sequence ID" value="SVD67328.1"/>
    <property type="molecule type" value="Genomic_DNA"/>
</dbReference>
<name>A0A382XAG3_9ZZZZ</name>
<dbReference type="SUPFAM" id="SSF110836">
    <property type="entry name" value="Hypothetical protein SAV1430"/>
    <property type="match status" value="1"/>
</dbReference>
<reference evidence="1" key="1">
    <citation type="submission" date="2018-05" db="EMBL/GenBank/DDBJ databases">
        <authorList>
            <person name="Lanie J.A."/>
            <person name="Ng W.-L."/>
            <person name="Kazmierczak K.M."/>
            <person name="Andrzejewski T.M."/>
            <person name="Davidsen T.M."/>
            <person name="Wayne K.J."/>
            <person name="Tettelin H."/>
            <person name="Glass J.I."/>
            <person name="Rusch D."/>
            <person name="Podicherti R."/>
            <person name="Tsui H.-C.T."/>
            <person name="Winkler M.E."/>
        </authorList>
    </citation>
    <scope>NUCLEOTIDE SEQUENCE</scope>
</reference>
<dbReference type="InterPro" id="IPR036498">
    <property type="entry name" value="Nfu/NifU_N_sf"/>
</dbReference>
<dbReference type="AlphaFoldDB" id="A0A382XAG3"/>
<sequence length="111" mass="12441">MGQPINVVITRSSKPEIYRFEVNRCLTGMDHERFQVDDEIIGNTPSDELARRLFSLEGVVGIHLNSNMITVKSDGSELSTERLIETISDLHIYYGDGIEVANGDEKVDLDT</sequence>